<dbReference type="EMBL" id="FSRU01000002">
    <property type="protein sequence ID" value="SIO61052.1"/>
    <property type="molecule type" value="Genomic_DNA"/>
</dbReference>
<organism evidence="3 4">
    <name type="scientific">Paraburkholderia phenazinium</name>
    <dbReference type="NCBI Taxonomy" id="60549"/>
    <lineage>
        <taxon>Bacteria</taxon>
        <taxon>Pseudomonadati</taxon>
        <taxon>Pseudomonadota</taxon>
        <taxon>Betaproteobacteria</taxon>
        <taxon>Burkholderiales</taxon>
        <taxon>Burkholderiaceae</taxon>
        <taxon>Paraburkholderia</taxon>
    </lineage>
</organism>
<protein>
    <submittedName>
        <fullName evidence="3">NAD(P)-dependent dehydrogenase, short-chain alcohol dehydrogenase family</fullName>
    </submittedName>
</protein>
<evidence type="ECO:0000256" key="2">
    <source>
        <dbReference type="ARBA" id="ARBA00023002"/>
    </source>
</evidence>
<dbReference type="PRINTS" id="PR00081">
    <property type="entry name" value="GDHRDH"/>
</dbReference>
<dbReference type="InterPro" id="IPR036291">
    <property type="entry name" value="NAD(P)-bd_dom_sf"/>
</dbReference>
<accession>A0A1N6KWY5</accession>
<gene>
    <name evidence="3" type="ORF">SAMN05444165_5096</name>
</gene>
<dbReference type="OrthoDB" id="9790785at2"/>
<dbReference type="GO" id="GO:0006633">
    <property type="term" value="P:fatty acid biosynthetic process"/>
    <property type="evidence" value="ECO:0007669"/>
    <property type="project" value="TreeGrafter"/>
</dbReference>
<keyword evidence="4" id="KW-1185">Reference proteome</keyword>
<dbReference type="Proteomes" id="UP000185151">
    <property type="component" value="Unassembled WGS sequence"/>
</dbReference>
<dbReference type="PANTHER" id="PTHR42760">
    <property type="entry name" value="SHORT-CHAIN DEHYDROGENASES/REDUCTASES FAMILY MEMBER"/>
    <property type="match status" value="1"/>
</dbReference>
<keyword evidence="2" id="KW-0560">Oxidoreductase</keyword>
<dbReference type="AlphaFoldDB" id="A0A1N6KWY5"/>
<dbReference type="GO" id="GO:0016616">
    <property type="term" value="F:oxidoreductase activity, acting on the CH-OH group of donors, NAD or NADP as acceptor"/>
    <property type="evidence" value="ECO:0007669"/>
    <property type="project" value="TreeGrafter"/>
</dbReference>
<dbReference type="Gene3D" id="3.40.50.720">
    <property type="entry name" value="NAD(P)-binding Rossmann-like Domain"/>
    <property type="match status" value="1"/>
</dbReference>
<evidence type="ECO:0000313" key="4">
    <source>
        <dbReference type="Proteomes" id="UP000185151"/>
    </source>
</evidence>
<dbReference type="CDD" id="cd05233">
    <property type="entry name" value="SDR_c"/>
    <property type="match status" value="1"/>
</dbReference>
<dbReference type="PANTHER" id="PTHR42760:SF133">
    <property type="entry name" value="3-OXOACYL-[ACYL-CARRIER-PROTEIN] REDUCTASE"/>
    <property type="match status" value="1"/>
</dbReference>
<dbReference type="GO" id="GO:0048038">
    <property type="term" value="F:quinone binding"/>
    <property type="evidence" value="ECO:0007669"/>
    <property type="project" value="TreeGrafter"/>
</dbReference>
<comment type="similarity">
    <text evidence="1">Belongs to the short-chain dehydrogenases/reductases (SDR) family.</text>
</comment>
<name>A0A1N6KWY5_9BURK</name>
<reference evidence="3 4" key="1">
    <citation type="submission" date="2016-11" db="EMBL/GenBank/DDBJ databases">
        <authorList>
            <person name="Jaros S."/>
            <person name="Januszkiewicz K."/>
            <person name="Wedrychowicz H."/>
        </authorList>
    </citation>
    <scope>NUCLEOTIDE SEQUENCE [LARGE SCALE GENOMIC DNA]</scope>
    <source>
        <strain evidence="3 4">GAS95</strain>
    </source>
</reference>
<evidence type="ECO:0000256" key="1">
    <source>
        <dbReference type="ARBA" id="ARBA00006484"/>
    </source>
</evidence>
<dbReference type="RefSeq" id="WP_074300140.1">
    <property type="nucleotide sequence ID" value="NZ_FSRU01000002.1"/>
</dbReference>
<dbReference type="InterPro" id="IPR002347">
    <property type="entry name" value="SDR_fam"/>
</dbReference>
<sequence length="278" mass="30852">MQKTPLAILTGGSRGIGRDLLRLLLEQMDVLNLSRSAIEPEVTKGAQHQLFHLGCDFVDVSQTTDCLDQWLAEHPSHTVRTFISCAATLDLGWLTKTEALPENFDRAFHINALAPIALSSLIGRLKRFDETGSRVIYVTSSLARPLPALTFAGLGLYSATKSALERLAQVQTREFSLSDRPVKVALVHPGIVATDMQRELRTSELLDGAFTAKTAGLPPYKEGDWDHQPPETAMRTISPRFAAEFLNWIALRDLALLDPYYDFYTSSAFHNDVLQTAR</sequence>
<dbReference type="Pfam" id="PF00106">
    <property type="entry name" value="adh_short"/>
    <property type="match status" value="1"/>
</dbReference>
<evidence type="ECO:0000313" key="3">
    <source>
        <dbReference type="EMBL" id="SIO61052.1"/>
    </source>
</evidence>
<proteinExistence type="inferred from homology"/>
<dbReference type="SUPFAM" id="SSF51735">
    <property type="entry name" value="NAD(P)-binding Rossmann-fold domains"/>
    <property type="match status" value="1"/>
</dbReference>